<feature type="compositionally biased region" description="Low complexity" evidence="4">
    <location>
        <begin position="975"/>
        <end position="989"/>
    </location>
</feature>
<feature type="compositionally biased region" description="Low complexity" evidence="4">
    <location>
        <begin position="259"/>
        <end position="268"/>
    </location>
</feature>
<dbReference type="Pfam" id="PF00072">
    <property type="entry name" value="Response_reg"/>
    <property type="match status" value="1"/>
</dbReference>
<dbReference type="PANTHER" id="PTHR45339:SF1">
    <property type="entry name" value="HYBRID SIGNAL TRANSDUCTION HISTIDINE KINASE J"/>
    <property type="match status" value="1"/>
</dbReference>
<reference evidence="6 7" key="1">
    <citation type="journal article" date="2011" name="J. Gen. Appl. Microbiol.">
        <title>Draft genome sequencing of the enigmatic basidiomycete Mixia osmundae.</title>
        <authorList>
            <person name="Nishida H."/>
            <person name="Nagatsuka Y."/>
            <person name="Sugiyama J."/>
        </authorList>
    </citation>
    <scope>NUCLEOTIDE SEQUENCE [LARGE SCALE GENOMIC DNA]</scope>
    <source>
        <strain evidence="7">CBS 9802 / IAM 14324 / JCM 22182 / KY 12970</strain>
    </source>
</reference>
<comment type="caution">
    <text evidence="6">The sequence shown here is derived from an EMBL/GenBank/DDBJ whole genome shotgun (WGS) entry which is preliminary data.</text>
</comment>
<dbReference type="OMA" id="IAFEITH"/>
<keyword evidence="7" id="KW-1185">Reference proteome</keyword>
<feature type="compositionally biased region" description="Polar residues" evidence="4">
    <location>
        <begin position="151"/>
        <end position="163"/>
    </location>
</feature>
<evidence type="ECO:0000256" key="4">
    <source>
        <dbReference type="SAM" id="MobiDB-lite"/>
    </source>
</evidence>
<keyword evidence="1 3" id="KW-0597">Phosphoprotein</keyword>
<feature type="domain" description="Response regulatory" evidence="5">
    <location>
        <begin position="1313"/>
        <end position="1459"/>
    </location>
</feature>
<accession>G7E1N6</accession>
<feature type="compositionally biased region" description="Polar residues" evidence="4">
    <location>
        <begin position="306"/>
        <end position="316"/>
    </location>
</feature>
<dbReference type="GO" id="GO:0000156">
    <property type="term" value="F:phosphorelay response regulator activity"/>
    <property type="evidence" value="ECO:0007669"/>
    <property type="project" value="UniProtKB-ARBA"/>
</dbReference>
<feature type="compositionally biased region" description="Low complexity" evidence="4">
    <location>
        <begin position="1090"/>
        <end position="1109"/>
    </location>
</feature>
<dbReference type="SMART" id="SM00448">
    <property type="entry name" value="REC"/>
    <property type="match status" value="1"/>
</dbReference>
<sequence>MASEAADEAADRLADLDVSDRSIDRHAAAGPSRTVERARFNELAGHEGSSATIGSRLGRFIATLTSSSGVERPGIARSRSSPVLAGSPAQSSPASSPSAASGQSSNLKPPAFPAVTSKQSVSSASSAVTAMPLDLKGKAPVKPEPQKRRSSNNSSFTGTSYSETSDRGIKNIIQSSAKQMFRRRTSAANSSTASPPSTPAEGSYLRQASSSTTPSASSMPSPVSPGSRYRQRSRQSSTQGSPDPSRTVDSVAPVMEHCSSSQTVSSRSQEANAIHRMLQPAGTSSSETQALTSPSQLYADHMLTPTHRNGLSSINSPAHEPDTPHPQWSAQTMADVFRDMAKLLLDPMQTTLQQVTPVSFLTTSTPALYSVVTSPTSYFSPQPASSDYTQFLDPTGARAPASLHSELDQEDDASLISAASGSAYTAQSSVDRARSFVSLTTPRSIVGSSSRVPVTTNEQLASSALTLPAVSVAAIWRGLQYFTWLTNNMTALAAFAQSTSATGPLDSEEVVFDLAALLQSTMDILASLASQKSVELNIVTGVSRLEPGQTHSSGESARGEGYDGDLEVEQVLVRGDEMGIGLLLISLMRTAILSSFPGDALEMSLRTRTLSDFPSQNKTVAGIARDRVPQGSVICTLEYRHARHEPIDSPAAAPCPLKQPLVQALSHELGFVLTRDPPNPRKQTFAMAIVLPSENDRSRAERHRASDVAAEPSIAELLHFADTSLKGKKVSLCADQASLFAKHLTGYLAGWGMDVGHMPFESESEPAVPAHSPKAAKTRLDMVRQNGGDPSSKTSPPDPTLPALDPTINFIVIDDDIATLKRQLVVIRNNAPQLHLQNSLLAKRPQLHTRRTRSSAQVRQAQVPPPASPAVIHFASLANYRKIRTIVRSVFKGASSFAPLPEVLVVPKPIGPRRLLASFYTALRRPTLDPFFAPIATSPSSGSGHMVYSPPVRPSPGLSFASSSDHDSPMAAQTAASVASHVSGQSSSHDIPQTPPEHPQASVGTPEQSPLSADALEYFSETATRIGSSGRTGVIIQSPDGRPSALFFQPSLGPESMRQRLDEASSGKSGSPSSASLELDRSSDVLSVRSPSEPLMPGSPSSPGSMQSLTRSPTVASMAVPTGPGPATTTIVAPHSLGLGYLGRRPSVGTKTKTIDSSTHAQSLDSYVLTKDSSSLGAPTTETRIGAADKTLPAVVPQLSRLASSPAMFSNHLANDAAPSAAEASAQHEPQSAPIDAASELRRFSMSFRGTTASPMLPAVQTMPIAEEIDQLPSDDPQTRVKAPTRRTSSKAEIKAARRIARRPTMPIVPPVNVLIVEDNPINQTILCTHMKRKGIKYSVANNGQEAVDKWKQGGFHLVLMDIQLPVKSGIEATREIREMERQLNVVTPGDTPGEERPASKSVTPKSPLSPIQQPVIIVALTASSLQTDRIAALTAGCNDFLTKPVSLPWLQKKLLEWGSMQILSGFSRRMSPEPLKTPGLGFGTLDFSAQTTAVAERLHIGKKPLISGATSGEAPFETETSVMNTT</sequence>
<evidence type="ECO:0000256" key="3">
    <source>
        <dbReference type="PROSITE-ProRule" id="PRU00169"/>
    </source>
</evidence>
<feature type="compositionally biased region" description="Low complexity" evidence="4">
    <location>
        <begin position="85"/>
        <end position="105"/>
    </location>
</feature>
<dbReference type="EMBL" id="BABT02000106">
    <property type="protein sequence ID" value="GAA96746.1"/>
    <property type="molecule type" value="Genomic_DNA"/>
</dbReference>
<protein>
    <recommendedName>
        <fullName evidence="5">Response regulatory domain-containing protein</fullName>
    </recommendedName>
</protein>
<dbReference type="InParanoid" id="G7E1N6"/>
<evidence type="ECO:0000256" key="1">
    <source>
        <dbReference type="ARBA" id="ARBA00022553"/>
    </source>
</evidence>
<feature type="compositionally biased region" description="Low complexity" evidence="4">
    <location>
        <begin position="114"/>
        <end position="130"/>
    </location>
</feature>
<evidence type="ECO:0000313" key="6">
    <source>
        <dbReference type="EMBL" id="GAA96746.1"/>
    </source>
</evidence>
<feature type="region of interest" description="Disordered" evidence="4">
    <location>
        <begin position="1386"/>
        <end position="1408"/>
    </location>
</feature>
<evidence type="ECO:0000256" key="2">
    <source>
        <dbReference type="ARBA" id="ARBA00023012"/>
    </source>
</evidence>
<feature type="compositionally biased region" description="Low complexity" evidence="4">
    <location>
        <begin position="1066"/>
        <end position="1076"/>
    </location>
</feature>
<reference evidence="6 7" key="2">
    <citation type="journal article" date="2012" name="Open Biol.">
        <title>Characteristics of nucleosomes and linker DNA regions on the genome of the basidiomycete Mixia osmundae revealed by mono- and dinucleosome mapping.</title>
        <authorList>
            <person name="Nishida H."/>
            <person name="Kondo S."/>
            <person name="Matsumoto T."/>
            <person name="Suzuki Y."/>
            <person name="Yoshikawa H."/>
            <person name="Taylor T.D."/>
            <person name="Sugiyama J."/>
        </authorList>
    </citation>
    <scope>NUCLEOTIDE SEQUENCE [LARGE SCALE GENOMIC DNA]</scope>
    <source>
        <strain evidence="7">CBS 9802 / IAM 14324 / JCM 22182 / KY 12970</strain>
    </source>
</reference>
<feature type="compositionally biased region" description="Low complexity" evidence="4">
    <location>
        <begin position="209"/>
        <end position="242"/>
    </location>
</feature>
<dbReference type="PROSITE" id="PS50110">
    <property type="entry name" value="RESPONSE_REGULATORY"/>
    <property type="match status" value="1"/>
</dbReference>
<feature type="region of interest" description="Disordered" evidence="4">
    <location>
        <begin position="306"/>
        <end position="326"/>
    </location>
</feature>
<dbReference type="InterPro" id="IPR001789">
    <property type="entry name" value="Sig_transdc_resp-reg_receiver"/>
</dbReference>
<feature type="modified residue" description="4-aspartylphosphate" evidence="3">
    <location>
        <position position="1362"/>
    </location>
</feature>
<feature type="region of interest" description="Disordered" evidence="4">
    <location>
        <begin position="1"/>
        <end position="33"/>
    </location>
</feature>
<dbReference type="Gene3D" id="3.40.50.2300">
    <property type="match status" value="1"/>
</dbReference>
<dbReference type="Proteomes" id="UP000009131">
    <property type="component" value="Unassembled WGS sequence"/>
</dbReference>
<dbReference type="FunFam" id="3.40.50.2300:FF:000146">
    <property type="entry name" value="Putative two-component response regulator SSK1p"/>
    <property type="match status" value="1"/>
</dbReference>
<dbReference type="STRING" id="764103.G7E1N6"/>
<feature type="compositionally biased region" description="Low complexity" evidence="4">
    <location>
        <begin position="186"/>
        <end position="195"/>
    </location>
</feature>
<dbReference type="OrthoDB" id="21225at2759"/>
<keyword evidence="2" id="KW-0902">Two-component regulatory system</keyword>
<dbReference type="CDD" id="cd17546">
    <property type="entry name" value="REC_hyHK_CKI1_RcsC-like"/>
    <property type="match status" value="1"/>
</dbReference>
<dbReference type="SUPFAM" id="SSF52172">
    <property type="entry name" value="CheY-like"/>
    <property type="match status" value="1"/>
</dbReference>
<dbReference type="RefSeq" id="XP_014565260.1">
    <property type="nucleotide sequence ID" value="XM_014709774.1"/>
</dbReference>
<gene>
    <name evidence="6" type="primary">Mo03417</name>
    <name evidence="6" type="ORF">E5Q_03417</name>
</gene>
<feature type="region of interest" description="Disordered" evidence="4">
    <location>
        <begin position="65"/>
        <end position="271"/>
    </location>
</feature>
<dbReference type="PANTHER" id="PTHR45339">
    <property type="entry name" value="HYBRID SIGNAL TRANSDUCTION HISTIDINE KINASE J"/>
    <property type="match status" value="1"/>
</dbReference>
<dbReference type="InterPro" id="IPR011006">
    <property type="entry name" value="CheY-like_superfamily"/>
</dbReference>
<feature type="compositionally biased region" description="Basic and acidic residues" evidence="4">
    <location>
        <begin position="9"/>
        <end position="27"/>
    </location>
</feature>
<evidence type="ECO:0000259" key="5">
    <source>
        <dbReference type="PROSITE" id="PS50110"/>
    </source>
</evidence>
<name>G7E1N6_MIXOS</name>
<proteinExistence type="predicted"/>
<dbReference type="HOGENOM" id="CLU_247444_0_0_1"/>
<feature type="region of interest" description="Disordered" evidence="4">
    <location>
        <begin position="1030"/>
        <end position="1122"/>
    </location>
</feature>
<feature type="region of interest" description="Disordered" evidence="4">
    <location>
        <begin position="957"/>
        <end position="1009"/>
    </location>
</feature>
<organism evidence="6 7">
    <name type="scientific">Mixia osmundae (strain CBS 9802 / IAM 14324 / JCM 22182 / KY 12970)</name>
    <dbReference type="NCBI Taxonomy" id="764103"/>
    <lineage>
        <taxon>Eukaryota</taxon>
        <taxon>Fungi</taxon>
        <taxon>Dikarya</taxon>
        <taxon>Basidiomycota</taxon>
        <taxon>Pucciniomycotina</taxon>
        <taxon>Mixiomycetes</taxon>
        <taxon>Mixiales</taxon>
        <taxon>Mixiaceae</taxon>
        <taxon>Mixia</taxon>
    </lineage>
</organism>
<dbReference type="eggNOG" id="KOG0519">
    <property type="taxonomic scope" value="Eukaryota"/>
</dbReference>
<evidence type="ECO:0000313" key="7">
    <source>
        <dbReference type="Proteomes" id="UP000009131"/>
    </source>
</evidence>